<proteinExistence type="predicted"/>
<dbReference type="AlphaFoldDB" id="A0A1N7J5P7"/>
<gene>
    <name evidence="1" type="ORF">SAMN05421789_101139</name>
</gene>
<organism evidence="1 2">
    <name type="scientific">Kaistella chaponensis</name>
    <dbReference type="NCBI Taxonomy" id="713588"/>
    <lineage>
        <taxon>Bacteria</taxon>
        <taxon>Pseudomonadati</taxon>
        <taxon>Bacteroidota</taxon>
        <taxon>Flavobacteriia</taxon>
        <taxon>Flavobacteriales</taxon>
        <taxon>Weeksellaceae</taxon>
        <taxon>Chryseobacterium group</taxon>
        <taxon>Kaistella</taxon>
    </lineage>
</organism>
<dbReference type="Proteomes" id="UP000185839">
    <property type="component" value="Unassembled WGS sequence"/>
</dbReference>
<evidence type="ECO:0000313" key="1">
    <source>
        <dbReference type="EMBL" id="SIS44634.1"/>
    </source>
</evidence>
<evidence type="ECO:0008006" key="3">
    <source>
        <dbReference type="Google" id="ProtNLM"/>
    </source>
</evidence>
<accession>A0A1N7J5P7</accession>
<protein>
    <recommendedName>
        <fullName evidence="3">Addiction module component CHP02574 family protein</fullName>
    </recommendedName>
</protein>
<evidence type="ECO:0000313" key="2">
    <source>
        <dbReference type="Proteomes" id="UP000185839"/>
    </source>
</evidence>
<dbReference type="OrthoDB" id="798979at2"/>
<dbReference type="RefSeq" id="WP_076384343.1">
    <property type="nucleotide sequence ID" value="NZ_DAOOBN010000008.1"/>
</dbReference>
<sequence>MNLQYINDSQGNPTGVFIPIEEWRALEKKYHFKDNEEFELSDQQKNILDERLKSDKKDFIPARKALDKIRQKHEL</sequence>
<keyword evidence="2" id="KW-1185">Reference proteome</keyword>
<reference evidence="2" key="1">
    <citation type="submission" date="2017-01" db="EMBL/GenBank/DDBJ databases">
        <authorList>
            <person name="Varghese N."/>
            <person name="Submissions S."/>
        </authorList>
    </citation>
    <scope>NUCLEOTIDE SEQUENCE [LARGE SCALE GENOMIC DNA]</scope>
    <source>
        <strain evidence="2">DSM 23145</strain>
    </source>
</reference>
<name>A0A1N7J5P7_9FLAO</name>
<dbReference type="EMBL" id="FTOI01000001">
    <property type="protein sequence ID" value="SIS44634.1"/>
    <property type="molecule type" value="Genomic_DNA"/>
</dbReference>